<dbReference type="InterPro" id="IPR013762">
    <property type="entry name" value="Integrase-like_cat_sf"/>
</dbReference>
<feature type="domain" description="Tyr recombinase" evidence="2">
    <location>
        <begin position="1"/>
        <end position="67"/>
    </location>
</feature>
<organism evidence="3 4">
    <name type="scientific">Azospirillum brasilense</name>
    <dbReference type="NCBI Taxonomy" id="192"/>
    <lineage>
        <taxon>Bacteria</taxon>
        <taxon>Pseudomonadati</taxon>
        <taxon>Pseudomonadota</taxon>
        <taxon>Alphaproteobacteria</taxon>
        <taxon>Rhodospirillales</taxon>
        <taxon>Azospirillaceae</taxon>
        <taxon>Azospirillum</taxon>
    </lineage>
</organism>
<dbReference type="AlphaFoldDB" id="A0A560BM85"/>
<name>A0A560BM85_AZOBR</name>
<dbReference type="InterPro" id="IPR011010">
    <property type="entry name" value="DNA_brk_join_enz"/>
</dbReference>
<accession>A0A560BM85</accession>
<dbReference type="GO" id="GO:0006310">
    <property type="term" value="P:DNA recombination"/>
    <property type="evidence" value="ECO:0007669"/>
    <property type="project" value="UniProtKB-KW"/>
</dbReference>
<keyword evidence="1" id="KW-0233">DNA recombination</keyword>
<dbReference type="GO" id="GO:0003677">
    <property type="term" value="F:DNA binding"/>
    <property type="evidence" value="ECO:0007669"/>
    <property type="project" value="InterPro"/>
</dbReference>
<reference evidence="3 4" key="1">
    <citation type="submission" date="2019-06" db="EMBL/GenBank/DDBJ databases">
        <title>Genomic Encyclopedia of Type Strains, Phase IV (KMG-V): Genome sequencing to study the core and pangenomes of soil and plant-associated prokaryotes.</title>
        <authorList>
            <person name="Whitman W."/>
        </authorList>
    </citation>
    <scope>NUCLEOTIDE SEQUENCE [LARGE SCALE GENOMIC DNA]</scope>
    <source>
        <strain evidence="3 4">BR 11650</strain>
    </source>
</reference>
<gene>
    <name evidence="3" type="ORF">FBZ83_1294</name>
</gene>
<evidence type="ECO:0000259" key="2">
    <source>
        <dbReference type="PROSITE" id="PS51898"/>
    </source>
</evidence>
<dbReference type="EMBL" id="VITH01000029">
    <property type="protein sequence ID" value="TWA73712.1"/>
    <property type="molecule type" value="Genomic_DNA"/>
</dbReference>
<dbReference type="GO" id="GO:0015074">
    <property type="term" value="P:DNA integration"/>
    <property type="evidence" value="ECO:0007669"/>
    <property type="project" value="InterPro"/>
</dbReference>
<evidence type="ECO:0000313" key="3">
    <source>
        <dbReference type="EMBL" id="TWA73712.1"/>
    </source>
</evidence>
<proteinExistence type="predicted"/>
<dbReference type="PROSITE" id="PS51898">
    <property type="entry name" value="TYR_RECOMBINASE"/>
    <property type="match status" value="1"/>
</dbReference>
<comment type="caution">
    <text evidence="3">The sequence shown here is derived from an EMBL/GenBank/DDBJ whole genome shotgun (WGS) entry which is preliminary data.</text>
</comment>
<dbReference type="InterPro" id="IPR002104">
    <property type="entry name" value="Integrase_catalytic"/>
</dbReference>
<dbReference type="Proteomes" id="UP000318529">
    <property type="component" value="Unassembled WGS sequence"/>
</dbReference>
<evidence type="ECO:0000256" key="1">
    <source>
        <dbReference type="ARBA" id="ARBA00023172"/>
    </source>
</evidence>
<evidence type="ECO:0000313" key="4">
    <source>
        <dbReference type="Proteomes" id="UP000318529"/>
    </source>
</evidence>
<protein>
    <submittedName>
        <fullName evidence="3">Phage integrase family protein</fullName>
    </submittedName>
</protein>
<dbReference type="Gene3D" id="1.10.443.10">
    <property type="entry name" value="Intergrase catalytic core"/>
    <property type="match status" value="1"/>
</dbReference>
<sequence>MVRRRAAAAGITTPLGCHSFRATGITAYLANGGTLETAAAMANHASTRTTQLYDRRGDRVSLDEVERIRL</sequence>
<dbReference type="SUPFAM" id="SSF56349">
    <property type="entry name" value="DNA breaking-rejoining enzymes"/>
    <property type="match status" value="1"/>
</dbReference>